<dbReference type="SUPFAM" id="SSF48256">
    <property type="entry name" value="Citrate synthase"/>
    <property type="match status" value="1"/>
</dbReference>
<protein>
    <submittedName>
        <fullName evidence="2">Uncharacterized protein</fullName>
    </submittedName>
</protein>
<gene>
    <name evidence="2" type="ORF">HC757_05400</name>
</gene>
<reference evidence="2" key="1">
    <citation type="submission" date="2020-04" db="EMBL/GenBank/DDBJ databases">
        <title>Description of Shewanella salipaludis sp. nov., isolated from a salt marsh.</title>
        <authorList>
            <person name="Park S."/>
            <person name="Yoon J.-H."/>
        </authorList>
    </citation>
    <scope>NUCLEOTIDE SEQUENCE</scope>
    <source>
        <strain evidence="2">SHSM-M6</strain>
    </source>
</reference>
<dbReference type="EMBL" id="JAAXYH010000002">
    <property type="protein sequence ID" value="NMH64602.1"/>
    <property type="molecule type" value="Genomic_DNA"/>
</dbReference>
<comment type="caution">
    <text evidence="2">The sequence shown here is derived from an EMBL/GenBank/DDBJ whole genome shotgun (WGS) entry which is preliminary data.</text>
</comment>
<dbReference type="RefSeq" id="WP_169563266.1">
    <property type="nucleotide sequence ID" value="NZ_JAAXYH010000002.1"/>
</dbReference>
<sequence>MSNPWLPWEECWKTDLGAWFPGERVVFRGQDLFEELPDLPWMGLLLYGITGKIPTKAQIRLFDGIWALAASFPDPRLWNNRIGALAGTARSTTTLGVGAGVAVSEAVIYGYQPLMGAMESLLAIKARLQNKECLSDILQDKLSPRPQGSPRPASGKSRCVARLPGYGRPIAARDERIAPLMKLARELGLDQGPMLKLAFEIEATLADMGKSMQMNVVGLMAGFSADQGLSPRQHYQYGVLCFSAGILHCAVDAAKHPPGAFFPLRCSRISYTGPAERRWQVQNE</sequence>
<dbReference type="InterPro" id="IPR036969">
    <property type="entry name" value="Citrate_synthase_sf"/>
</dbReference>
<keyword evidence="3" id="KW-1185">Reference proteome</keyword>
<dbReference type="Proteomes" id="UP000737113">
    <property type="component" value="Unassembled WGS sequence"/>
</dbReference>
<accession>A0A972FRX5</accession>
<feature type="region of interest" description="Disordered" evidence="1">
    <location>
        <begin position="139"/>
        <end position="158"/>
    </location>
</feature>
<organism evidence="2 3">
    <name type="scientific">Shewanella salipaludis</name>
    <dbReference type="NCBI Taxonomy" id="2723052"/>
    <lineage>
        <taxon>Bacteria</taxon>
        <taxon>Pseudomonadati</taxon>
        <taxon>Pseudomonadota</taxon>
        <taxon>Gammaproteobacteria</taxon>
        <taxon>Alteromonadales</taxon>
        <taxon>Shewanellaceae</taxon>
        <taxon>Shewanella</taxon>
    </lineage>
</organism>
<evidence type="ECO:0000313" key="3">
    <source>
        <dbReference type="Proteomes" id="UP000737113"/>
    </source>
</evidence>
<evidence type="ECO:0000256" key="1">
    <source>
        <dbReference type="SAM" id="MobiDB-lite"/>
    </source>
</evidence>
<proteinExistence type="predicted"/>
<name>A0A972FRX5_9GAMM</name>
<dbReference type="GO" id="GO:0046912">
    <property type="term" value="F:acyltransferase activity, acyl groups converted into alkyl on transfer"/>
    <property type="evidence" value="ECO:0007669"/>
    <property type="project" value="InterPro"/>
</dbReference>
<dbReference type="AlphaFoldDB" id="A0A972FRX5"/>
<evidence type="ECO:0000313" key="2">
    <source>
        <dbReference type="EMBL" id="NMH64602.1"/>
    </source>
</evidence>